<accession>A0A1G8REH1</accession>
<dbReference type="GO" id="GO:0030001">
    <property type="term" value="P:metal ion transport"/>
    <property type="evidence" value="ECO:0007669"/>
    <property type="project" value="InterPro"/>
</dbReference>
<name>A0A1G8REH1_9BACI</name>
<dbReference type="GO" id="GO:0046872">
    <property type="term" value="F:metal ion binding"/>
    <property type="evidence" value="ECO:0007669"/>
    <property type="project" value="InterPro"/>
</dbReference>
<dbReference type="EMBL" id="FNEN01000017">
    <property type="protein sequence ID" value="SDJ15386.1"/>
    <property type="molecule type" value="Genomic_DNA"/>
</dbReference>
<organism evidence="1 2">
    <name type="scientific">Natribacillus halophilus</name>
    <dbReference type="NCBI Taxonomy" id="549003"/>
    <lineage>
        <taxon>Bacteria</taxon>
        <taxon>Bacillati</taxon>
        <taxon>Bacillota</taxon>
        <taxon>Bacilli</taxon>
        <taxon>Bacillales</taxon>
        <taxon>Bacillaceae</taxon>
        <taxon>Natribacillus</taxon>
    </lineage>
</organism>
<reference evidence="1 2" key="1">
    <citation type="submission" date="2016-10" db="EMBL/GenBank/DDBJ databases">
        <authorList>
            <person name="de Groot N.N."/>
        </authorList>
    </citation>
    <scope>NUCLEOTIDE SEQUENCE [LARGE SCALE GENOMIC DNA]</scope>
    <source>
        <strain evidence="1 2">DSM 21771</strain>
    </source>
</reference>
<proteinExistence type="predicted"/>
<dbReference type="Gene3D" id="3.40.50.1980">
    <property type="entry name" value="Nitrogenase molybdenum iron protein domain"/>
    <property type="match status" value="1"/>
</dbReference>
<dbReference type="PANTHER" id="PTHR42953">
    <property type="entry name" value="HIGH-AFFINITY ZINC UPTAKE SYSTEM PROTEIN ZNUA-RELATED"/>
    <property type="match status" value="1"/>
</dbReference>
<dbReference type="SUPFAM" id="SSF53807">
    <property type="entry name" value="Helical backbone' metal receptor"/>
    <property type="match status" value="1"/>
</dbReference>
<protein>
    <submittedName>
        <fullName evidence="1">Zinc-uptake complex component A, substrate-binding</fullName>
    </submittedName>
</protein>
<dbReference type="InterPro" id="IPR006127">
    <property type="entry name" value="ZnuA-like"/>
</dbReference>
<dbReference type="InterPro" id="IPR050492">
    <property type="entry name" value="Bact_metal-bind_prot9"/>
</dbReference>
<gene>
    <name evidence="1" type="ORF">SAMN04488123_11740</name>
</gene>
<dbReference type="PANTHER" id="PTHR42953:SF8">
    <property type="entry name" value="ZINT DOMAIN-CONTAINING PROTEIN"/>
    <property type="match status" value="1"/>
</dbReference>
<dbReference type="RefSeq" id="WP_090399484.1">
    <property type="nucleotide sequence ID" value="NZ_FNEN01000017.1"/>
</dbReference>
<sequence length="116" mass="12826">MECGEILHAPCGAGEKPEITSNAYLLLTLGLSPNEEPSQSELAEIVEIAEEKDIGYVVFENNVSSSVTEVIQEEIGAESMVLRNLESISEEDTENNEDYFSIMRKNIETLETALNE</sequence>
<dbReference type="AlphaFoldDB" id="A0A1G8REH1"/>
<evidence type="ECO:0000313" key="2">
    <source>
        <dbReference type="Proteomes" id="UP000198853"/>
    </source>
</evidence>
<dbReference type="OrthoDB" id="9810636at2"/>
<dbReference type="Proteomes" id="UP000198853">
    <property type="component" value="Unassembled WGS sequence"/>
</dbReference>
<dbReference type="Pfam" id="PF01297">
    <property type="entry name" value="ZnuA"/>
    <property type="match status" value="1"/>
</dbReference>
<evidence type="ECO:0000313" key="1">
    <source>
        <dbReference type="EMBL" id="SDJ15386.1"/>
    </source>
</evidence>
<keyword evidence="2" id="KW-1185">Reference proteome</keyword>